<evidence type="ECO:0000259" key="2">
    <source>
        <dbReference type="PROSITE" id="PS00028"/>
    </source>
</evidence>
<dbReference type="Proteomes" id="UP001303889">
    <property type="component" value="Unassembled WGS sequence"/>
</dbReference>
<proteinExistence type="predicted"/>
<comment type="caution">
    <text evidence="3">The sequence shown here is derived from an EMBL/GenBank/DDBJ whole genome shotgun (WGS) entry which is preliminary data.</text>
</comment>
<dbReference type="EMBL" id="MU855533">
    <property type="protein sequence ID" value="KAK3902101.1"/>
    <property type="molecule type" value="Genomic_DNA"/>
</dbReference>
<dbReference type="InterPro" id="IPR013087">
    <property type="entry name" value="Znf_C2H2_type"/>
</dbReference>
<organism evidence="3 4">
    <name type="scientific">Staphylotrichum tortipilum</name>
    <dbReference type="NCBI Taxonomy" id="2831512"/>
    <lineage>
        <taxon>Eukaryota</taxon>
        <taxon>Fungi</taxon>
        <taxon>Dikarya</taxon>
        <taxon>Ascomycota</taxon>
        <taxon>Pezizomycotina</taxon>
        <taxon>Sordariomycetes</taxon>
        <taxon>Sordariomycetidae</taxon>
        <taxon>Sordariales</taxon>
        <taxon>Chaetomiaceae</taxon>
        <taxon>Staphylotrichum</taxon>
    </lineage>
</organism>
<dbReference type="PROSITE" id="PS00028">
    <property type="entry name" value="ZINC_FINGER_C2H2_1"/>
    <property type="match status" value="1"/>
</dbReference>
<sequence>ASRGGLTRHNQNGHFRNGAFDQPFPCPQCDRLGKEKHMVKGVKEWSNHVERCHGIMYTPCLPSRSCQRKAGPGEPKPAKTRSACCLLCRGMFYPGNGFSRHTNKEHRGQGPFECLECSGQDGSEAVTTENWAAWMDHVEKAHGRDGQTGVEASGQPVLGKRKRGGCKDGGPGTEKHPRLN</sequence>
<feature type="region of interest" description="Disordered" evidence="1">
    <location>
        <begin position="143"/>
        <end position="180"/>
    </location>
</feature>
<feature type="domain" description="C2H2-type" evidence="2">
    <location>
        <begin position="84"/>
        <end position="106"/>
    </location>
</feature>
<reference evidence="3" key="2">
    <citation type="submission" date="2023-05" db="EMBL/GenBank/DDBJ databases">
        <authorList>
            <consortium name="Lawrence Berkeley National Laboratory"/>
            <person name="Steindorff A."/>
            <person name="Hensen N."/>
            <person name="Bonometti L."/>
            <person name="Westerberg I."/>
            <person name="Brannstrom I.O."/>
            <person name="Guillou S."/>
            <person name="Cros-Aarteil S."/>
            <person name="Calhoun S."/>
            <person name="Haridas S."/>
            <person name="Kuo A."/>
            <person name="Mondo S."/>
            <person name="Pangilinan J."/>
            <person name="Riley R."/>
            <person name="Labutti K."/>
            <person name="Andreopoulos B."/>
            <person name="Lipzen A."/>
            <person name="Chen C."/>
            <person name="Yanf M."/>
            <person name="Daum C."/>
            <person name="Ng V."/>
            <person name="Clum A."/>
            <person name="Ohm R."/>
            <person name="Martin F."/>
            <person name="Silar P."/>
            <person name="Natvig D."/>
            <person name="Lalanne C."/>
            <person name="Gautier V."/>
            <person name="Ament-Velasquez S.L."/>
            <person name="Kruys A."/>
            <person name="Hutchinson M.I."/>
            <person name="Powell A.J."/>
            <person name="Barry K."/>
            <person name="Miller A.N."/>
            <person name="Grigoriev I.V."/>
            <person name="Debuchy R."/>
            <person name="Gladieux P."/>
            <person name="Thoren M.H."/>
            <person name="Johannesson H."/>
        </authorList>
    </citation>
    <scope>NUCLEOTIDE SEQUENCE</scope>
    <source>
        <strain evidence="3">CBS 103.79</strain>
    </source>
</reference>
<feature type="non-terminal residue" evidence="3">
    <location>
        <position position="1"/>
    </location>
</feature>
<dbReference type="AlphaFoldDB" id="A0AAN6MJK9"/>
<keyword evidence="4" id="KW-1185">Reference proteome</keyword>
<reference evidence="3" key="1">
    <citation type="journal article" date="2023" name="Mol. Phylogenet. Evol.">
        <title>Genome-scale phylogeny and comparative genomics of the fungal order Sordariales.</title>
        <authorList>
            <person name="Hensen N."/>
            <person name="Bonometti L."/>
            <person name="Westerberg I."/>
            <person name="Brannstrom I.O."/>
            <person name="Guillou S."/>
            <person name="Cros-Aarteil S."/>
            <person name="Calhoun S."/>
            <person name="Haridas S."/>
            <person name="Kuo A."/>
            <person name="Mondo S."/>
            <person name="Pangilinan J."/>
            <person name="Riley R."/>
            <person name="LaButti K."/>
            <person name="Andreopoulos B."/>
            <person name="Lipzen A."/>
            <person name="Chen C."/>
            <person name="Yan M."/>
            <person name="Daum C."/>
            <person name="Ng V."/>
            <person name="Clum A."/>
            <person name="Steindorff A."/>
            <person name="Ohm R.A."/>
            <person name="Martin F."/>
            <person name="Silar P."/>
            <person name="Natvig D.O."/>
            <person name="Lalanne C."/>
            <person name="Gautier V."/>
            <person name="Ament-Velasquez S.L."/>
            <person name="Kruys A."/>
            <person name="Hutchinson M.I."/>
            <person name="Powell A.J."/>
            <person name="Barry K."/>
            <person name="Miller A.N."/>
            <person name="Grigoriev I.V."/>
            <person name="Debuchy R."/>
            <person name="Gladieux P."/>
            <person name="Hiltunen Thoren M."/>
            <person name="Johannesson H."/>
        </authorList>
    </citation>
    <scope>NUCLEOTIDE SEQUENCE</scope>
    <source>
        <strain evidence="3">CBS 103.79</strain>
    </source>
</reference>
<protein>
    <recommendedName>
        <fullName evidence="2">C2H2-type domain-containing protein</fullName>
    </recommendedName>
</protein>
<evidence type="ECO:0000313" key="3">
    <source>
        <dbReference type="EMBL" id="KAK3902101.1"/>
    </source>
</evidence>
<gene>
    <name evidence="3" type="ORF">C8A05DRAFT_15808</name>
</gene>
<name>A0AAN6MJK9_9PEZI</name>
<evidence type="ECO:0000313" key="4">
    <source>
        <dbReference type="Proteomes" id="UP001303889"/>
    </source>
</evidence>
<evidence type="ECO:0000256" key="1">
    <source>
        <dbReference type="SAM" id="MobiDB-lite"/>
    </source>
</evidence>
<accession>A0AAN6MJK9</accession>